<name>X1CDF5_9ZZZZ</name>
<dbReference type="EMBL" id="BART01025917">
    <property type="protein sequence ID" value="GAG91177.1"/>
    <property type="molecule type" value="Genomic_DNA"/>
</dbReference>
<evidence type="ECO:0000313" key="2">
    <source>
        <dbReference type="EMBL" id="GAG91177.1"/>
    </source>
</evidence>
<evidence type="ECO:0000256" key="1">
    <source>
        <dbReference type="SAM" id="Phobius"/>
    </source>
</evidence>
<sequence length="181" mass="20182">MSRTIKSMLIGGLVGAAFPLFALYYQGAVNWTFTLLFPFIILMMDIDINFTPHFYLRMYAIACVLNVVTFALAGLAVNKLLPRKVATRVGIAVLTLVLSFCFCKLAFARFIEEPGRVPKMLPQGPPGIDIHRPPRIEVPPPIYIDDITPAYVDNYIEQGLDRQLEVGVFFNPTSIMGIIDA</sequence>
<feature type="transmembrane region" description="Helical" evidence="1">
    <location>
        <begin position="7"/>
        <end position="25"/>
    </location>
</feature>
<feature type="non-terminal residue" evidence="2">
    <location>
        <position position="181"/>
    </location>
</feature>
<comment type="caution">
    <text evidence="2">The sequence shown here is derived from an EMBL/GenBank/DDBJ whole genome shotgun (WGS) entry which is preliminary data.</text>
</comment>
<organism evidence="2">
    <name type="scientific">marine sediment metagenome</name>
    <dbReference type="NCBI Taxonomy" id="412755"/>
    <lineage>
        <taxon>unclassified sequences</taxon>
        <taxon>metagenomes</taxon>
        <taxon>ecological metagenomes</taxon>
    </lineage>
</organism>
<feature type="transmembrane region" description="Helical" evidence="1">
    <location>
        <begin position="58"/>
        <end position="77"/>
    </location>
</feature>
<keyword evidence="1" id="KW-0812">Transmembrane</keyword>
<dbReference type="AlphaFoldDB" id="X1CDF5"/>
<keyword evidence="1" id="KW-0472">Membrane</keyword>
<accession>X1CDF5</accession>
<proteinExistence type="predicted"/>
<feature type="transmembrane region" description="Helical" evidence="1">
    <location>
        <begin position="89"/>
        <end position="111"/>
    </location>
</feature>
<protein>
    <submittedName>
        <fullName evidence="2">Uncharacterized protein</fullName>
    </submittedName>
</protein>
<gene>
    <name evidence="2" type="ORF">S01H4_46393</name>
</gene>
<reference evidence="2" key="1">
    <citation type="journal article" date="2014" name="Front. Microbiol.">
        <title>High frequency of phylogenetically diverse reductive dehalogenase-homologous genes in deep subseafloor sedimentary metagenomes.</title>
        <authorList>
            <person name="Kawai M."/>
            <person name="Futagami T."/>
            <person name="Toyoda A."/>
            <person name="Takaki Y."/>
            <person name="Nishi S."/>
            <person name="Hori S."/>
            <person name="Arai W."/>
            <person name="Tsubouchi T."/>
            <person name="Morono Y."/>
            <person name="Uchiyama I."/>
            <person name="Ito T."/>
            <person name="Fujiyama A."/>
            <person name="Inagaki F."/>
            <person name="Takami H."/>
        </authorList>
    </citation>
    <scope>NUCLEOTIDE SEQUENCE</scope>
    <source>
        <strain evidence="2">Expedition CK06-06</strain>
    </source>
</reference>
<keyword evidence="1" id="KW-1133">Transmembrane helix</keyword>